<keyword evidence="2" id="KW-0521">NADP</keyword>
<feature type="binding site" evidence="5">
    <location>
        <position position="110"/>
    </location>
    <ligand>
        <name>substrate</name>
    </ligand>
</feature>
<dbReference type="CDD" id="cd19071">
    <property type="entry name" value="AKR_AKR1-5-like"/>
    <property type="match status" value="1"/>
</dbReference>
<protein>
    <submittedName>
        <fullName evidence="8">Aldo/keto reductase</fullName>
    </submittedName>
</protein>
<comment type="similarity">
    <text evidence="1">Belongs to the aldo/keto reductase family.</text>
</comment>
<name>A0A367YVG9_9ACTN</name>
<evidence type="ECO:0000256" key="2">
    <source>
        <dbReference type="ARBA" id="ARBA00022857"/>
    </source>
</evidence>
<feature type="active site" description="Proton donor" evidence="4">
    <location>
        <position position="54"/>
    </location>
</feature>
<dbReference type="PANTHER" id="PTHR43827:SF3">
    <property type="entry name" value="NADP-DEPENDENT OXIDOREDUCTASE DOMAIN-CONTAINING PROTEIN"/>
    <property type="match status" value="1"/>
</dbReference>
<gene>
    <name evidence="8" type="ORF">DT076_07515</name>
</gene>
<sequence length="261" mass="28201">MTSSSYAEPAVDLDGHRMPLLGFGTWQISDADAAEVTGTALELGYRHIDTATGYGNEAGIGRALAASVLARDEVFVTTKLPPENAGRERQTIEESLSKLGLDSVDLWLVHWPPNKEASPEVWAEVVRAQSDGLTTRIGVSNYSLEQIDELTRATGVTPSVNQIRWSPSIYDAATVAGLSERGVVLEGYSPFKASDLDDPTLREVAEAHDATPAQIVVAWHIAHQFVVIPKSSRRERIESNAAGARIELTPEEVSRIDGLAS</sequence>
<feature type="site" description="Lowers pKa of active site Tyr" evidence="6">
    <location>
        <position position="79"/>
    </location>
</feature>
<dbReference type="EMBL" id="QOUI01000004">
    <property type="protein sequence ID" value="RCK69875.1"/>
    <property type="molecule type" value="Genomic_DNA"/>
</dbReference>
<dbReference type="Gene3D" id="3.20.20.100">
    <property type="entry name" value="NADP-dependent oxidoreductase domain"/>
    <property type="match status" value="1"/>
</dbReference>
<dbReference type="InterPro" id="IPR036812">
    <property type="entry name" value="NAD(P)_OxRdtase_dom_sf"/>
</dbReference>
<reference evidence="8 9" key="1">
    <citation type="submission" date="2018-07" db="EMBL/GenBank/DDBJ databases">
        <title>Desertimonas flava gen. nov. sp. nov.</title>
        <authorList>
            <person name="Liu S."/>
        </authorList>
    </citation>
    <scope>NUCLEOTIDE SEQUENCE [LARGE SCALE GENOMIC DNA]</scope>
    <source>
        <strain evidence="8 9">16Sb5-5</strain>
    </source>
</reference>
<dbReference type="InterPro" id="IPR020471">
    <property type="entry name" value="AKR"/>
</dbReference>
<dbReference type="InterPro" id="IPR018170">
    <property type="entry name" value="Aldo/ket_reductase_CS"/>
</dbReference>
<dbReference type="PROSITE" id="PS00798">
    <property type="entry name" value="ALDOKETO_REDUCTASE_1"/>
    <property type="match status" value="1"/>
</dbReference>
<proteinExistence type="inferred from homology"/>
<evidence type="ECO:0000313" key="9">
    <source>
        <dbReference type="Proteomes" id="UP000252770"/>
    </source>
</evidence>
<dbReference type="FunFam" id="3.20.20.100:FF:000002">
    <property type="entry name" value="2,5-diketo-D-gluconic acid reductase A"/>
    <property type="match status" value="1"/>
</dbReference>
<evidence type="ECO:0000256" key="5">
    <source>
        <dbReference type="PIRSR" id="PIRSR000097-2"/>
    </source>
</evidence>
<dbReference type="PANTHER" id="PTHR43827">
    <property type="entry name" value="2,5-DIKETO-D-GLUCONIC ACID REDUCTASE"/>
    <property type="match status" value="1"/>
</dbReference>
<dbReference type="PRINTS" id="PR00069">
    <property type="entry name" value="ALDKETRDTASE"/>
</dbReference>
<comment type="caution">
    <text evidence="8">The sequence shown here is derived from an EMBL/GenBank/DDBJ whole genome shotgun (WGS) entry which is preliminary data.</text>
</comment>
<dbReference type="InterPro" id="IPR023210">
    <property type="entry name" value="NADP_OxRdtase_dom"/>
</dbReference>
<evidence type="ECO:0000313" key="8">
    <source>
        <dbReference type="EMBL" id="RCK69875.1"/>
    </source>
</evidence>
<dbReference type="RefSeq" id="WP_114126062.1">
    <property type="nucleotide sequence ID" value="NZ_QOUI01000004.1"/>
</dbReference>
<organism evidence="8 9">
    <name type="scientific">Desertihabitans brevis</name>
    <dbReference type="NCBI Taxonomy" id="2268447"/>
    <lineage>
        <taxon>Bacteria</taxon>
        <taxon>Bacillati</taxon>
        <taxon>Actinomycetota</taxon>
        <taxon>Actinomycetes</taxon>
        <taxon>Propionibacteriales</taxon>
        <taxon>Propionibacteriaceae</taxon>
        <taxon>Desertihabitans</taxon>
    </lineage>
</organism>
<evidence type="ECO:0000256" key="1">
    <source>
        <dbReference type="ARBA" id="ARBA00007905"/>
    </source>
</evidence>
<dbReference type="PIRSF" id="PIRSF000097">
    <property type="entry name" value="AKR"/>
    <property type="match status" value="1"/>
</dbReference>
<keyword evidence="3" id="KW-0560">Oxidoreductase</keyword>
<keyword evidence="9" id="KW-1185">Reference proteome</keyword>
<evidence type="ECO:0000256" key="4">
    <source>
        <dbReference type="PIRSR" id="PIRSR000097-1"/>
    </source>
</evidence>
<dbReference type="Proteomes" id="UP000252770">
    <property type="component" value="Unassembled WGS sequence"/>
</dbReference>
<feature type="domain" description="NADP-dependent oxidoreductase" evidence="7">
    <location>
        <begin position="21"/>
        <end position="259"/>
    </location>
</feature>
<dbReference type="SUPFAM" id="SSF51430">
    <property type="entry name" value="NAD(P)-linked oxidoreductase"/>
    <property type="match status" value="1"/>
</dbReference>
<dbReference type="Pfam" id="PF00248">
    <property type="entry name" value="Aldo_ket_red"/>
    <property type="match status" value="1"/>
</dbReference>
<evidence type="ECO:0000256" key="6">
    <source>
        <dbReference type="PIRSR" id="PIRSR000097-3"/>
    </source>
</evidence>
<dbReference type="AlphaFoldDB" id="A0A367YVG9"/>
<dbReference type="GO" id="GO:0016616">
    <property type="term" value="F:oxidoreductase activity, acting on the CH-OH group of donors, NAD or NADP as acceptor"/>
    <property type="evidence" value="ECO:0007669"/>
    <property type="project" value="UniProtKB-ARBA"/>
</dbReference>
<evidence type="ECO:0000256" key="3">
    <source>
        <dbReference type="ARBA" id="ARBA00023002"/>
    </source>
</evidence>
<evidence type="ECO:0000259" key="7">
    <source>
        <dbReference type="Pfam" id="PF00248"/>
    </source>
</evidence>
<accession>A0A367YVG9</accession>